<feature type="signal peptide" evidence="1">
    <location>
        <begin position="1"/>
        <end position="24"/>
    </location>
</feature>
<protein>
    <submittedName>
        <fullName evidence="2">Uncharacterized protein</fullName>
    </submittedName>
</protein>
<keyword evidence="1" id="KW-0732">Signal</keyword>
<keyword evidence="3" id="KW-1185">Reference proteome</keyword>
<comment type="caution">
    <text evidence="2">The sequence shown here is derived from an EMBL/GenBank/DDBJ whole genome shotgun (WGS) entry which is preliminary data.</text>
</comment>
<dbReference type="EMBL" id="SCWD01000001">
    <property type="protein sequence ID" value="TDM03765.1"/>
    <property type="molecule type" value="Genomic_DNA"/>
</dbReference>
<evidence type="ECO:0000313" key="3">
    <source>
        <dbReference type="Proteomes" id="UP000295280"/>
    </source>
</evidence>
<reference evidence="2 3" key="1">
    <citation type="submission" date="2019-01" db="EMBL/GenBank/DDBJ databases">
        <title>Draft genome sequences of the type strains of six Macrococcus species.</title>
        <authorList>
            <person name="Mazhar S."/>
            <person name="Altermann E."/>
            <person name="Hill C."/>
            <person name="Mcauliffe O."/>
        </authorList>
    </citation>
    <scope>NUCLEOTIDE SEQUENCE [LARGE SCALE GENOMIC DNA]</scope>
    <source>
        <strain evidence="2 3">ATCC 51828</strain>
    </source>
</reference>
<accession>A0A9Q8CN18</accession>
<proteinExistence type="predicted"/>
<evidence type="ECO:0000256" key="1">
    <source>
        <dbReference type="SAM" id="SignalP"/>
    </source>
</evidence>
<dbReference type="Proteomes" id="UP000295280">
    <property type="component" value="Unassembled WGS sequence"/>
</dbReference>
<organism evidence="2 3">
    <name type="scientific">Macrococcus carouselicus</name>
    <dbReference type="NCBI Taxonomy" id="69969"/>
    <lineage>
        <taxon>Bacteria</taxon>
        <taxon>Bacillati</taxon>
        <taxon>Bacillota</taxon>
        <taxon>Bacilli</taxon>
        <taxon>Bacillales</taxon>
        <taxon>Staphylococcaceae</taxon>
        <taxon>Macrococcus</taxon>
    </lineage>
</organism>
<feature type="chain" id="PRO_5040394102" evidence="1">
    <location>
        <begin position="25"/>
        <end position="215"/>
    </location>
</feature>
<dbReference type="RefSeq" id="WP_133416628.1">
    <property type="nucleotide sequence ID" value="NZ_SCWD01000001.1"/>
</dbReference>
<evidence type="ECO:0000313" key="2">
    <source>
        <dbReference type="EMBL" id="TDM03765.1"/>
    </source>
</evidence>
<dbReference type="AlphaFoldDB" id="A0A9Q8CN18"/>
<sequence length="215" mass="23612">MKKKLPIAALVLSSSLFYPLSTYAATDETVTPNELTENGVSINQASDLAEKINAGIETEAEKYLDTNDIVTSDINSKITKTFEDGSFIEQKIEELSVSCVIDKNEPNKAVSDVGGILQADRILHVTTSGTWGSMGYYVRVYKPLSGQKYIKSVYGQHYGGTIQSFQLSIIRKYAGYEPAYANGLGHSAFGPLTRSINLQFYLKDNGGFYSVTKDM</sequence>
<name>A0A9Q8CN18_9STAP</name>
<gene>
    <name evidence="2" type="ORF">ERX40_00965</name>
</gene>